<evidence type="ECO:0000313" key="28">
    <source>
        <dbReference type="Proteomes" id="UP001412239"/>
    </source>
</evidence>
<keyword evidence="16" id="KW-0234">DNA repair</keyword>
<dbReference type="Pfam" id="PF14260">
    <property type="entry name" value="zf-C4pol"/>
    <property type="match status" value="1"/>
</dbReference>
<keyword evidence="5 20" id="KW-0808">Transferase</keyword>
<feature type="domain" description="C4-type zinc-finger of DNA polymerase delta" evidence="24">
    <location>
        <begin position="1558"/>
        <end position="1630"/>
    </location>
</feature>
<dbReference type="InterPro" id="IPR030559">
    <property type="entry name" value="PolZ_Rev3"/>
</dbReference>
<dbReference type="CDD" id="cd05534">
    <property type="entry name" value="POLBc_zeta"/>
    <property type="match status" value="1"/>
</dbReference>
<keyword evidence="12 20" id="KW-0239">DNA-directed DNA polymerase</keyword>
<keyword evidence="13 20" id="KW-0408">Iron</keyword>
<evidence type="ECO:0000256" key="11">
    <source>
        <dbReference type="ARBA" id="ARBA00022833"/>
    </source>
</evidence>
<keyword evidence="17 20" id="KW-0539">Nucleus</keyword>
<feature type="domain" description="DNA polymerase delta/zeta catalytic subunit N-terminal" evidence="25">
    <location>
        <begin position="57"/>
        <end position="140"/>
    </location>
</feature>
<feature type="region of interest" description="Disordered" evidence="21">
    <location>
        <begin position="413"/>
        <end position="464"/>
    </location>
</feature>
<evidence type="ECO:0000256" key="3">
    <source>
        <dbReference type="ARBA" id="ARBA00005755"/>
    </source>
</evidence>
<dbReference type="Pfam" id="PF00136">
    <property type="entry name" value="DNA_pol_B"/>
    <property type="match status" value="1"/>
</dbReference>
<dbReference type="Pfam" id="PF24065">
    <property type="entry name" value="REV3_N"/>
    <property type="match status" value="1"/>
</dbReference>
<keyword evidence="15 20" id="KW-0238">DNA-binding</keyword>
<keyword evidence="11 20" id="KW-0862">Zinc</keyword>
<evidence type="ECO:0000256" key="2">
    <source>
        <dbReference type="ARBA" id="ARBA00004123"/>
    </source>
</evidence>
<dbReference type="PRINTS" id="PR00106">
    <property type="entry name" value="DNAPOLB"/>
</dbReference>
<feature type="compositionally biased region" description="Polar residues" evidence="21">
    <location>
        <begin position="440"/>
        <end position="452"/>
    </location>
</feature>
<evidence type="ECO:0000259" key="22">
    <source>
        <dbReference type="Pfam" id="PF00136"/>
    </source>
</evidence>
<evidence type="ECO:0000256" key="20">
    <source>
        <dbReference type="RuleBase" id="RU000442"/>
    </source>
</evidence>
<dbReference type="Proteomes" id="UP001412239">
    <property type="component" value="Unassembled WGS sequence"/>
</dbReference>
<dbReference type="GO" id="GO:0051539">
    <property type="term" value="F:4 iron, 4 sulfur cluster binding"/>
    <property type="evidence" value="ECO:0007669"/>
    <property type="project" value="UniProtKB-KW"/>
</dbReference>
<evidence type="ECO:0000256" key="8">
    <source>
        <dbReference type="ARBA" id="ARBA00022723"/>
    </source>
</evidence>
<dbReference type="PANTHER" id="PTHR45812:SF1">
    <property type="entry name" value="DNA POLYMERASE ZETA CATALYTIC SUBUNIT"/>
    <property type="match status" value="1"/>
</dbReference>
<keyword evidence="10 20" id="KW-0863">Zinc-finger</keyword>
<evidence type="ECO:0000259" key="25">
    <source>
        <dbReference type="Pfam" id="PF24055"/>
    </source>
</evidence>
<feature type="domain" description="DNA polymerase zeta catalytic subunit N-terminal" evidence="26">
    <location>
        <begin position="3"/>
        <end position="56"/>
    </location>
</feature>
<keyword evidence="14 20" id="KW-0411">Iron-sulfur</keyword>
<dbReference type="InterPro" id="IPR006134">
    <property type="entry name" value="DNA-dir_DNA_pol_B_multi_dom"/>
</dbReference>
<dbReference type="CDD" id="cd05778">
    <property type="entry name" value="DNA_polB_zeta_exo"/>
    <property type="match status" value="1"/>
</dbReference>
<keyword evidence="6 20" id="KW-0548">Nucleotidyltransferase</keyword>
<feature type="region of interest" description="Disordered" evidence="21">
    <location>
        <begin position="278"/>
        <end position="303"/>
    </location>
</feature>
<evidence type="ECO:0000313" key="27">
    <source>
        <dbReference type="EMBL" id="CUS13110.1"/>
    </source>
</evidence>
<feature type="compositionally biased region" description="Polar residues" evidence="21">
    <location>
        <begin position="521"/>
        <end position="532"/>
    </location>
</feature>
<dbReference type="InterPro" id="IPR012337">
    <property type="entry name" value="RNaseH-like_sf"/>
</dbReference>
<dbReference type="InterPro" id="IPR006133">
    <property type="entry name" value="DNA-dir_DNA_pol_B_exonuc"/>
</dbReference>
<dbReference type="InterPro" id="IPR036397">
    <property type="entry name" value="RNaseH_sf"/>
</dbReference>
<keyword evidence="9" id="KW-0227">DNA damage</keyword>
<feature type="non-terminal residue" evidence="27">
    <location>
        <position position="1659"/>
    </location>
</feature>
<evidence type="ECO:0000256" key="16">
    <source>
        <dbReference type="ARBA" id="ARBA00023204"/>
    </source>
</evidence>
<dbReference type="GO" id="GO:0003887">
    <property type="term" value="F:DNA-directed DNA polymerase activity"/>
    <property type="evidence" value="ECO:0007669"/>
    <property type="project" value="UniProtKB-KW"/>
</dbReference>
<dbReference type="GO" id="GO:0042276">
    <property type="term" value="P:error-prone translesion synthesis"/>
    <property type="evidence" value="ECO:0007669"/>
    <property type="project" value="TreeGrafter"/>
</dbReference>
<name>A0A292Q320_9PEZI</name>
<keyword evidence="4 20" id="KW-0004">4Fe-4S</keyword>
<dbReference type="Gene3D" id="3.90.1600.10">
    <property type="entry name" value="Palm domain of DNA polymerase"/>
    <property type="match status" value="1"/>
</dbReference>
<dbReference type="EMBL" id="LN890978">
    <property type="protein sequence ID" value="CUS13110.1"/>
    <property type="molecule type" value="Genomic_DNA"/>
</dbReference>
<evidence type="ECO:0000256" key="7">
    <source>
        <dbReference type="ARBA" id="ARBA00022705"/>
    </source>
</evidence>
<proteinExistence type="inferred from homology"/>
<evidence type="ECO:0000256" key="4">
    <source>
        <dbReference type="ARBA" id="ARBA00022485"/>
    </source>
</evidence>
<evidence type="ECO:0000259" key="23">
    <source>
        <dbReference type="Pfam" id="PF03104"/>
    </source>
</evidence>
<evidence type="ECO:0000256" key="10">
    <source>
        <dbReference type="ARBA" id="ARBA00022771"/>
    </source>
</evidence>
<protein>
    <recommendedName>
        <fullName evidence="20">DNA polymerase</fullName>
        <ecNumber evidence="20">2.7.7.7</ecNumber>
    </recommendedName>
</protein>
<dbReference type="GO" id="GO:0000724">
    <property type="term" value="P:double-strand break repair via homologous recombination"/>
    <property type="evidence" value="ECO:0007669"/>
    <property type="project" value="TreeGrafter"/>
</dbReference>
<comment type="catalytic activity">
    <reaction evidence="18 20">
        <text>DNA(n) + a 2'-deoxyribonucleoside 5'-triphosphate = DNA(n+1) + diphosphate</text>
        <dbReference type="Rhea" id="RHEA:22508"/>
        <dbReference type="Rhea" id="RHEA-COMP:17339"/>
        <dbReference type="Rhea" id="RHEA-COMP:17340"/>
        <dbReference type="ChEBI" id="CHEBI:33019"/>
        <dbReference type="ChEBI" id="CHEBI:61560"/>
        <dbReference type="ChEBI" id="CHEBI:173112"/>
        <dbReference type="EC" id="2.7.7.7"/>
    </reaction>
</comment>
<dbReference type="PANTHER" id="PTHR45812">
    <property type="entry name" value="DNA POLYMERASE ZETA CATALYTIC SUBUNIT"/>
    <property type="match status" value="1"/>
</dbReference>
<dbReference type="GO" id="GO:0000166">
    <property type="term" value="F:nucleotide binding"/>
    <property type="evidence" value="ECO:0007669"/>
    <property type="project" value="InterPro"/>
</dbReference>
<keyword evidence="28" id="KW-1185">Reference proteome</keyword>
<dbReference type="GO" id="GO:0008270">
    <property type="term" value="F:zinc ion binding"/>
    <property type="evidence" value="ECO:0007669"/>
    <property type="project" value="UniProtKB-KW"/>
</dbReference>
<evidence type="ECO:0000256" key="12">
    <source>
        <dbReference type="ARBA" id="ARBA00022932"/>
    </source>
</evidence>
<sequence>MAFRIRLNNIDSYQAYPTTLDPSFPHIPDDERPPKIPIVRVFGATETGQKVCAHIHGAFPYLYVEYPGKSLMPEDVHNFLTRFRRGVDRAMGLSAGRSIRSQERPPRFVAHISLVKGVPFYGFHVGWRFYCKIYLFNPHMRGRLARILQSGGVLSRVFQPHEAHIQYIPQFMIDFNLNGCGFIECDKVLFRGDIPDADEIGEQHLWHNKSIPGASILPESQFQRQSYCNLEVDIHVRDIFNRKQVSARPLHYDFVERTNPMSPDVKLVHSMAELWKDENRRRGKGGKPAEGLVSSSSDQRAPPGAWIHEEEYRERIKDLIKTERQASDGRTVRFETYVSRTQFENLWPTAFESVAESFGGGGLPPDKKVELEVEAEIAEVDESLLYNIGEGEFSDSDFEGLFDVIDDSEVGKNAQAKAEKSHKPAENGLVGEQQGHGLKISSSPPMRETSNGEGRVEKCLPSNSPRLTVTDGSYKRLVEEFMEEEDDIVITDSRVWFPTGAVDPDVPTSYQVPSKRMKMEFTSSNVESQIPRTSDRSDVLEKTCSTPDSVGKGVSNAKSSILFSGHASSAEPGGRFMDSGSENSKTGVSEPEPSRKRAHTPSSSANDTPRPRKISRRSKVAVDLSDLPTRLDPVTSLCNAFDIPSSGSIRCYSQRAPSSSELLTPEDKEEITRVTYQEPYYSDEKDVPAKPWEYAGREFKFRSSKLSDLPIFNPNNENRIIWEYNRLNQRDPRFKVWNIAEVPPSRKEAVKLLEEGRSAKEVKGMRQNVAYECNSFLASQIQGPTQKNKYGFKFSQNAKSDSVQHELQHMSIMSLELHTNTVEDFVPNAERDQIECIFWSFKEMEEGEDGEVKEVSVSPSSLFIPSICTATNLLSTRIGIITLVDERNDDSDPGLKFRRQCRADVRTESSELGMINTLIDTVRALDPDILTGWEVNSSSWGHLIKRARHLFDMNLCDDLSRVKTETHSRFGKESNLWGFNTGSAIKITGRHMVNIWRAMTAELNLLGYSMENVVFHLLHQSRIPHYSFKVLTGWYTSGSLLLFGKAIKHLLRKVQLDLEILDRQELITRTSEQARLLGIDFASVSGRGSQFKVESMMFRIAKPESFILVSPSKAQVGQQNALECLPLVMEPFSRFYTSPVVVLDFQSLYPSVMIAHNYCYSTFLGRMTPSILTFNDVLVAPNGMMYIKQTIRKSLLAKMLTEILDTRVMVKNGMKRDKHDKALQKLLNSRQLALKLIANVTYGYTSASHSGRMPCTEIADSIVQTGREILEKAIRLIQEDPNWDAEVVYGDTDSLFIHLEGRTKEEAFRIGEEIAARVTEANPQPIKLKFEKVYLPCVLLAKKRYVGFKYEYREQAEPNFDAKGIETVRRDGTPAEQMIEEAALKILFRTKDLSQVKAYCQREWTKIMREKAVRLGTYAEGASLPPGAQLAAKRMEKDAENAPQYAERIPYVVIAGSPGQTLADRTIEVNDLLASPELRLDSEYYICKNIIPPLERIFNLVGANVRQWYDEMPKYKHLRKLIKSNDPTATAGGAGGGAQKEKSRAIIESYMTKSSNICAVCGCKAARTKNTICKDCTQNRDASIIHVRTKLARAEKRVLDLQAVCRSCEGSSPGEEVACMSQDCAVYYSRRRQGAAFTWERENVGGVLGALEGAGELEW</sequence>
<dbReference type="SMART" id="SM00486">
    <property type="entry name" value="POLBc"/>
    <property type="match status" value="1"/>
</dbReference>
<dbReference type="InterPro" id="IPR056435">
    <property type="entry name" value="DPOD/Z_N"/>
</dbReference>
<feature type="domain" description="DNA-directed DNA polymerase family B multifunctional" evidence="22">
    <location>
        <begin position="1080"/>
        <end position="1499"/>
    </location>
</feature>
<dbReference type="InterPro" id="IPR042087">
    <property type="entry name" value="DNA_pol_B_thumb"/>
</dbReference>
<evidence type="ECO:0000256" key="14">
    <source>
        <dbReference type="ARBA" id="ARBA00023014"/>
    </source>
</evidence>
<dbReference type="Gene3D" id="1.10.287.690">
    <property type="entry name" value="Helix hairpin bin"/>
    <property type="match status" value="1"/>
</dbReference>
<comment type="similarity">
    <text evidence="3 20">Belongs to the DNA polymerase type-B family.</text>
</comment>
<feature type="domain" description="DNA-directed DNA polymerase family B exonuclease" evidence="23">
    <location>
        <begin position="789"/>
        <end position="1013"/>
    </location>
</feature>
<evidence type="ECO:0000259" key="26">
    <source>
        <dbReference type="Pfam" id="PF24065"/>
    </source>
</evidence>
<dbReference type="FunFam" id="1.10.287.690:FF:000002">
    <property type="entry name" value="DNA polymerase zeta"/>
    <property type="match status" value="1"/>
</dbReference>
<dbReference type="FunFam" id="1.10.132.60:FF:000007">
    <property type="entry name" value="DNA polymerase"/>
    <property type="match status" value="1"/>
</dbReference>
<dbReference type="Gene3D" id="3.30.342.10">
    <property type="entry name" value="DNA Polymerase, chain B, domain 1"/>
    <property type="match status" value="1"/>
</dbReference>
<dbReference type="GO" id="GO:0003677">
    <property type="term" value="F:DNA binding"/>
    <property type="evidence" value="ECO:0007669"/>
    <property type="project" value="UniProtKB-KW"/>
</dbReference>
<dbReference type="FunFam" id="3.30.420.10:FF:000024">
    <property type="entry name" value="DNA polymerase zeta catalytic subunit"/>
    <property type="match status" value="1"/>
</dbReference>
<evidence type="ECO:0000259" key="24">
    <source>
        <dbReference type="Pfam" id="PF14260"/>
    </source>
</evidence>
<evidence type="ECO:0000256" key="18">
    <source>
        <dbReference type="ARBA" id="ARBA00049244"/>
    </source>
</evidence>
<dbReference type="SUPFAM" id="SSF53098">
    <property type="entry name" value="Ribonuclease H-like"/>
    <property type="match status" value="1"/>
</dbReference>
<evidence type="ECO:0000256" key="1">
    <source>
        <dbReference type="ARBA" id="ARBA00001966"/>
    </source>
</evidence>
<dbReference type="Pfam" id="PF24055">
    <property type="entry name" value="POL3_N"/>
    <property type="match status" value="1"/>
</dbReference>
<dbReference type="GO" id="GO:0016035">
    <property type="term" value="C:zeta DNA polymerase complex"/>
    <property type="evidence" value="ECO:0007669"/>
    <property type="project" value="InterPro"/>
</dbReference>
<comment type="subunit">
    <text evidence="19">Forms DNA polymerase zeta with REV7.</text>
</comment>
<dbReference type="Pfam" id="PF03104">
    <property type="entry name" value="DNA_pol_B_exo1"/>
    <property type="match status" value="1"/>
</dbReference>
<dbReference type="PROSITE" id="PS00116">
    <property type="entry name" value="DNA_POLYMERASE_B"/>
    <property type="match status" value="1"/>
</dbReference>
<dbReference type="InterPro" id="IPR017964">
    <property type="entry name" value="DNA-dir_DNA_pol_B_CS"/>
</dbReference>
<accession>A0A292Q320</accession>
<feature type="region of interest" description="Disordered" evidence="21">
    <location>
        <begin position="521"/>
        <end position="621"/>
    </location>
</feature>
<dbReference type="InterPro" id="IPR043502">
    <property type="entry name" value="DNA/RNA_pol_sf"/>
</dbReference>
<evidence type="ECO:0000256" key="19">
    <source>
        <dbReference type="ARBA" id="ARBA00066055"/>
    </source>
</evidence>
<dbReference type="Gene3D" id="1.10.132.60">
    <property type="entry name" value="DNA polymerase family B, C-terminal domain"/>
    <property type="match status" value="1"/>
</dbReference>
<comment type="subcellular location">
    <subcellularLocation>
        <location evidence="2 20">Nucleus</location>
    </subcellularLocation>
</comment>
<dbReference type="InterPro" id="IPR006172">
    <property type="entry name" value="DNA-dir_DNA_pol_B"/>
</dbReference>
<evidence type="ECO:0000256" key="17">
    <source>
        <dbReference type="ARBA" id="ARBA00023242"/>
    </source>
</evidence>
<reference evidence="27" key="1">
    <citation type="submission" date="2015-10" db="EMBL/GenBank/DDBJ databases">
        <authorList>
            <person name="Regsiter A."/>
            <person name="william w."/>
        </authorList>
    </citation>
    <scope>NUCLEOTIDE SEQUENCE</scope>
    <source>
        <strain evidence="27">Montdore</strain>
    </source>
</reference>
<dbReference type="InterPro" id="IPR025687">
    <property type="entry name" value="Znf-C4pol"/>
</dbReference>
<gene>
    <name evidence="27" type="ORF">GSTUAT00002790001</name>
</gene>
<dbReference type="FunFam" id="3.30.342.10:FF:000018">
    <property type="entry name" value="DNA polymerase"/>
    <property type="match status" value="1"/>
</dbReference>
<evidence type="ECO:0000256" key="6">
    <source>
        <dbReference type="ARBA" id="ARBA00022695"/>
    </source>
</evidence>
<evidence type="ECO:0000256" key="13">
    <source>
        <dbReference type="ARBA" id="ARBA00023004"/>
    </source>
</evidence>
<evidence type="ECO:0000256" key="21">
    <source>
        <dbReference type="SAM" id="MobiDB-lite"/>
    </source>
</evidence>
<dbReference type="Gene3D" id="3.30.420.10">
    <property type="entry name" value="Ribonuclease H-like superfamily/Ribonuclease H"/>
    <property type="match status" value="1"/>
</dbReference>
<evidence type="ECO:0000256" key="5">
    <source>
        <dbReference type="ARBA" id="ARBA00022679"/>
    </source>
</evidence>
<keyword evidence="7 20" id="KW-0235">DNA replication</keyword>
<evidence type="ECO:0000256" key="15">
    <source>
        <dbReference type="ARBA" id="ARBA00023125"/>
    </source>
</evidence>
<dbReference type="InterPro" id="IPR023211">
    <property type="entry name" value="DNA_pol_palm_dom_sf"/>
</dbReference>
<dbReference type="InterPro" id="IPR056447">
    <property type="entry name" value="REV3_N"/>
</dbReference>
<evidence type="ECO:0000256" key="9">
    <source>
        <dbReference type="ARBA" id="ARBA00022763"/>
    </source>
</evidence>
<dbReference type="GO" id="GO:0006260">
    <property type="term" value="P:DNA replication"/>
    <property type="evidence" value="ECO:0007669"/>
    <property type="project" value="UniProtKB-KW"/>
</dbReference>
<dbReference type="SUPFAM" id="SSF56672">
    <property type="entry name" value="DNA/RNA polymerases"/>
    <property type="match status" value="1"/>
</dbReference>
<keyword evidence="8 20" id="KW-0479">Metal-binding</keyword>
<comment type="cofactor">
    <cofactor evidence="1 20">
        <name>[4Fe-4S] cluster</name>
        <dbReference type="ChEBI" id="CHEBI:49883"/>
    </cofactor>
</comment>
<dbReference type="EC" id="2.7.7.7" evidence="20"/>
<dbReference type="GO" id="GO:0005634">
    <property type="term" value="C:nucleus"/>
    <property type="evidence" value="ECO:0007669"/>
    <property type="project" value="UniProtKB-SubCell"/>
</dbReference>
<organism evidence="27 28">
    <name type="scientific">Tuber aestivum</name>
    <name type="common">summer truffle</name>
    <dbReference type="NCBI Taxonomy" id="59557"/>
    <lineage>
        <taxon>Eukaryota</taxon>
        <taxon>Fungi</taxon>
        <taxon>Dikarya</taxon>
        <taxon>Ascomycota</taxon>
        <taxon>Pezizomycotina</taxon>
        <taxon>Pezizomycetes</taxon>
        <taxon>Pezizales</taxon>
        <taxon>Tuberaceae</taxon>
        <taxon>Tuber</taxon>
    </lineage>
</organism>